<evidence type="ECO:0000259" key="1">
    <source>
        <dbReference type="Pfam" id="PF06985"/>
    </source>
</evidence>
<organism evidence="2 3">
    <name type="scientific">Aplosporella prunicola CBS 121167</name>
    <dbReference type="NCBI Taxonomy" id="1176127"/>
    <lineage>
        <taxon>Eukaryota</taxon>
        <taxon>Fungi</taxon>
        <taxon>Dikarya</taxon>
        <taxon>Ascomycota</taxon>
        <taxon>Pezizomycotina</taxon>
        <taxon>Dothideomycetes</taxon>
        <taxon>Dothideomycetes incertae sedis</taxon>
        <taxon>Botryosphaeriales</taxon>
        <taxon>Aplosporellaceae</taxon>
        <taxon>Aplosporella</taxon>
    </lineage>
</organism>
<keyword evidence="3" id="KW-1185">Reference proteome</keyword>
<dbReference type="InterPro" id="IPR052895">
    <property type="entry name" value="HetReg/Transcr_Mod"/>
</dbReference>
<dbReference type="PANTHER" id="PTHR24148">
    <property type="entry name" value="ANKYRIN REPEAT DOMAIN-CONTAINING PROTEIN 39 HOMOLOG-RELATED"/>
    <property type="match status" value="1"/>
</dbReference>
<accession>A0A6A6AVM6</accession>
<sequence>YQYSTLSKEGKHIRLLDLSPGAFSENLHIELRQVSLEKKSLYFEALSYVWGSPINPSFITIGSERNSVILVTQNLAIALRHLRYTDKIRTLWVDAACINQRDTAERSTQVSIMSDIYQMATHVIVWLGPDENDSCYALQTMASIGSKVEVNWISYAMKPSVDIDGNQSESLDILQSSLNQDTLIRALDHLFHRPWFERLWVRQEIGLANEAVIACGQLVVPWKKFKNAIFAIQMESARLERLLGSRGKYFSQRVKLVYTVCDHKFYLLDHLRPEISQIRCSDQRDRIYGMLSLLHPSHQKMGILPNYSLSVPQVYQDTTLRFIEYWKSLAILFQCELQDPSSKMPTWVPDWSSEPLANPISGVPSNASGYLEAIARYKGKGVLSVVGLYVESIAQVQPLQFGDNIAEFQAMVKKLWRTMCGENEKPRHFRGRSSSWTMCDTICCGLFRHTTSPMRTDYPVFEDCVQLLEFILTVEPEELYAWEYSSSWESYTRQVEEVCQNRSFFIITQGSIGLAPLSARPGDEICVLLGCDSTMLLRPTGGGYHQVVGQSYMTGANTGDALLGPLP</sequence>
<feature type="non-terminal residue" evidence="2">
    <location>
        <position position="1"/>
    </location>
</feature>
<feature type="domain" description="Heterokaryon incompatibility" evidence="1">
    <location>
        <begin position="43"/>
        <end position="204"/>
    </location>
</feature>
<evidence type="ECO:0000313" key="3">
    <source>
        <dbReference type="Proteomes" id="UP000799438"/>
    </source>
</evidence>
<evidence type="ECO:0000313" key="2">
    <source>
        <dbReference type="EMBL" id="KAF2135243.1"/>
    </source>
</evidence>
<dbReference type="GeneID" id="54293669"/>
<dbReference type="InterPro" id="IPR010730">
    <property type="entry name" value="HET"/>
</dbReference>
<dbReference type="AlphaFoldDB" id="A0A6A6AVM6"/>
<dbReference type="OrthoDB" id="4850726at2759"/>
<protein>
    <recommendedName>
        <fullName evidence="1">Heterokaryon incompatibility domain-containing protein</fullName>
    </recommendedName>
</protein>
<name>A0A6A6AVM6_9PEZI</name>
<dbReference type="PANTHER" id="PTHR24148:SF64">
    <property type="entry name" value="HETEROKARYON INCOMPATIBILITY DOMAIN-CONTAINING PROTEIN"/>
    <property type="match status" value="1"/>
</dbReference>
<feature type="non-terminal residue" evidence="2">
    <location>
        <position position="567"/>
    </location>
</feature>
<reference evidence="2" key="1">
    <citation type="journal article" date="2020" name="Stud. Mycol.">
        <title>101 Dothideomycetes genomes: a test case for predicting lifestyles and emergence of pathogens.</title>
        <authorList>
            <person name="Haridas S."/>
            <person name="Albert R."/>
            <person name="Binder M."/>
            <person name="Bloem J."/>
            <person name="Labutti K."/>
            <person name="Salamov A."/>
            <person name="Andreopoulos B."/>
            <person name="Baker S."/>
            <person name="Barry K."/>
            <person name="Bills G."/>
            <person name="Bluhm B."/>
            <person name="Cannon C."/>
            <person name="Castanera R."/>
            <person name="Culley D."/>
            <person name="Daum C."/>
            <person name="Ezra D."/>
            <person name="Gonzalez J."/>
            <person name="Henrissat B."/>
            <person name="Kuo A."/>
            <person name="Liang C."/>
            <person name="Lipzen A."/>
            <person name="Lutzoni F."/>
            <person name="Magnuson J."/>
            <person name="Mondo S."/>
            <person name="Nolan M."/>
            <person name="Ohm R."/>
            <person name="Pangilinan J."/>
            <person name="Park H.-J."/>
            <person name="Ramirez L."/>
            <person name="Alfaro M."/>
            <person name="Sun H."/>
            <person name="Tritt A."/>
            <person name="Yoshinaga Y."/>
            <person name="Zwiers L.-H."/>
            <person name="Turgeon B."/>
            <person name="Goodwin S."/>
            <person name="Spatafora J."/>
            <person name="Crous P."/>
            <person name="Grigoriev I."/>
        </authorList>
    </citation>
    <scope>NUCLEOTIDE SEQUENCE</scope>
    <source>
        <strain evidence="2">CBS 121167</strain>
    </source>
</reference>
<proteinExistence type="predicted"/>
<gene>
    <name evidence="2" type="ORF">K452DRAFT_210786</name>
</gene>
<dbReference type="Proteomes" id="UP000799438">
    <property type="component" value="Unassembled WGS sequence"/>
</dbReference>
<dbReference type="Pfam" id="PF06985">
    <property type="entry name" value="HET"/>
    <property type="match status" value="1"/>
</dbReference>
<dbReference type="EMBL" id="ML995618">
    <property type="protein sequence ID" value="KAF2135243.1"/>
    <property type="molecule type" value="Genomic_DNA"/>
</dbReference>
<dbReference type="RefSeq" id="XP_033390962.1">
    <property type="nucleotide sequence ID" value="XM_033536173.1"/>
</dbReference>